<accession>A0A081N1U3</accession>
<name>A0A081N1U3_9GAMM</name>
<sequence>MGSISEAKQELKEAQVKLKAFKSNQKSAQANNKTDNDAKTEPGSARERMMAARAARNKNAATSEAAFARQLRSELPSNQKRP</sequence>
<proteinExistence type="predicted"/>
<evidence type="ECO:0000313" key="3">
    <source>
        <dbReference type="Proteomes" id="UP000028006"/>
    </source>
</evidence>
<feature type="compositionally biased region" description="Low complexity" evidence="1">
    <location>
        <begin position="51"/>
        <end position="61"/>
    </location>
</feature>
<dbReference type="Proteomes" id="UP000028006">
    <property type="component" value="Unassembled WGS sequence"/>
</dbReference>
<organism evidence="2 3">
    <name type="scientific">Endozoicomonas montiporae</name>
    <dbReference type="NCBI Taxonomy" id="1027273"/>
    <lineage>
        <taxon>Bacteria</taxon>
        <taxon>Pseudomonadati</taxon>
        <taxon>Pseudomonadota</taxon>
        <taxon>Gammaproteobacteria</taxon>
        <taxon>Oceanospirillales</taxon>
        <taxon>Endozoicomonadaceae</taxon>
        <taxon>Endozoicomonas</taxon>
    </lineage>
</organism>
<dbReference type="RefSeq" id="WP_034877776.1">
    <property type="nucleotide sequence ID" value="NZ_JOKG01000004.1"/>
</dbReference>
<feature type="compositionally biased region" description="Basic and acidic residues" evidence="1">
    <location>
        <begin position="34"/>
        <end position="50"/>
    </location>
</feature>
<protein>
    <submittedName>
        <fullName evidence="2">Uncharacterized protein</fullName>
    </submittedName>
</protein>
<feature type="region of interest" description="Disordered" evidence="1">
    <location>
        <begin position="18"/>
        <end position="82"/>
    </location>
</feature>
<evidence type="ECO:0000256" key="1">
    <source>
        <dbReference type="SAM" id="MobiDB-lite"/>
    </source>
</evidence>
<evidence type="ECO:0000313" key="2">
    <source>
        <dbReference type="EMBL" id="KEQ12416.1"/>
    </source>
</evidence>
<reference evidence="2 3" key="1">
    <citation type="submission" date="2014-06" db="EMBL/GenBank/DDBJ databases">
        <title>Whole Genome Sequences of Three Symbiotic Endozoicomonas Bacteria.</title>
        <authorList>
            <person name="Neave M.J."/>
            <person name="Apprill A."/>
            <person name="Voolstra C.R."/>
        </authorList>
    </citation>
    <scope>NUCLEOTIDE SEQUENCE [LARGE SCALE GENOMIC DNA]</scope>
    <source>
        <strain evidence="2 3">LMG 24815</strain>
    </source>
</reference>
<keyword evidence="3" id="KW-1185">Reference proteome</keyword>
<dbReference type="EMBL" id="JOKG01000004">
    <property type="protein sequence ID" value="KEQ12416.1"/>
    <property type="molecule type" value="Genomic_DNA"/>
</dbReference>
<dbReference type="AlphaFoldDB" id="A0A081N1U3"/>
<gene>
    <name evidence="2" type="ORF">GZ77_17930</name>
</gene>
<comment type="caution">
    <text evidence="2">The sequence shown here is derived from an EMBL/GenBank/DDBJ whole genome shotgun (WGS) entry which is preliminary data.</text>
</comment>
<feature type="compositionally biased region" description="Polar residues" evidence="1">
    <location>
        <begin position="22"/>
        <end position="33"/>
    </location>
</feature>